<dbReference type="Pfam" id="PF00571">
    <property type="entry name" value="CBS"/>
    <property type="match status" value="2"/>
</dbReference>
<evidence type="ECO:0000313" key="4">
    <source>
        <dbReference type="EMBL" id="OAQ20164.1"/>
    </source>
</evidence>
<sequence length="133" mass="14239">MDFTKITVSEIMSRGVITVGMEASFEEILRQLTENKVHAVVVTAPGGEFMGVISHSDIIEALAKKGAEIFNLVAEDLMCPKPYTIEGTATLKEAAAKMVNYGVHRLLVLSSHGGKLVPVGVLSAIDLVRAESQ</sequence>
<evidence type="ECO:0000313" key="5">
    <source>
        <dbReference type="Proteomes" id="UP000078390"/>
    </source>
</evidence>
<dbReference type="AlphaFoldDB" id="A0A179D257"/>
<feature type="domain" description="CBS" evidence="3">
    <location>
        <begin position="12"/>
        <end position="69"/>
    </location>
</feature>
<dbReference type="InterPro" id="IPR000644">
    <property type="entry name" value="CBS_dom"/>
</dbReference>
<dbReference type="SMART" id="SM00116">
    <property type="entry name" value="CBS"/>
    <property type="match status" value="2"/>
</dbReference>
<dbReference type="InterPro" id="IPR046342">
    <property type="entry name" value="CBS_dom_sf"/>
</dbReference>
<dbReference type="PROSITE" id="PS51371">
    <property type="entry name" value="CBS"/>
    <property type="match status" value="2"/>
</dbReference>
<keyword evidence="1 2" id="KW-0129">CBS domain</keyword>
<evidence type="ECO:0000256" key="1">
    <source>
        <dbReference type="ARBA" id="ARBA00023122"/>
    </source>
</evidence>
<name>A0A179D257_9BACT</name>
<accession>A0A179D257</accession>
<gene>
    <name evidence="4" type="ORF">TDIS_1790</name>
</gene>
<dbReference type="EMBL" id="LWLG01000015">
    <property type="protein sequence ID" value="OAQ20164.1"/>
    <property type="molecule type" value="Genomic_DNA"/>
</dbReference>
<evidence type="ECO:0000256" key="2">
    <source>
        <dbReference type="PROSITE-ProRule" id="PRU00703"/>
    </source>
</evidence>
<comment type="caution">
    <text evidence="4">The sequence shown here is derived from an EMBL/GenBank/DDBJ whole genome shotgun (WGS) entry which is preliminary data.</text>
</comment>
<feature type="domain" description="CBS" evidence="3">
    <location>
        <begin position="78"/>
        <end position="133"/>
    </location>
</feature>
<dbReference type="STRING" id="999894.TDIS_1790"/>
<proteinExistence type="predicted"/>
<dbReference type="Gene3D" id="3.10.580.10">
    <property type="entry name" value="CBS-domain"/>
    <property type="match status" value="1"/>
</dbReference>
<dbReference type="SUPFAM" id="SSF54631">
    <property type="entry name" value="CBS-domain pair"/>
    <property type="match status" value="1"/>
</dbReference>
<dbReference type="InterPro" id="IPR051257">
    <property type="entry name" value="Diverse_CBS-Domain"/>
</dbReference>
<evidence type="ECO:0000259" key="3">
    <source>
        <dbReference type="PROSITE" id="PS51371"/>
    </source>
</evidence>
<dbReference type="RefSeq" id="WP_068671450.1">
    <property type="nucleotide sequence ID" value="NZ_LWLG01000015.1"/>
</dbReference>
<dbReference type="Proteomes" id="UP000078390">
    <property type="component" value="Unassembled WGS sequence"/>
</dbReference>
<reference evidence="4 5" key="1">
    <citation type="submission" date="2016-04" db="EMBL/GenBank/DDBJ databases">
        <title>Genome analysis of Thermosulfurimonas dismutans, the first thermophilic sulfur-disproportionating bacterium of the phylum Thermodesulfobacteria.</title>
        <authorList>
            <person name="Mardanov A.V."/>
            <person name="Beletsky A.V."/>
            <person name="Kadnikov V.V."/>
            <person name="Slobodkin A.I."/>
            <person name="Ravin N.V."/>
        </authorList>
    </citation>
    <scope>NUCLEOTIDE SEQUENCE [LARGE SCALE GENOMIC DNA]</scope>
    <source>
        <strain evidence="4 5">S95</strain>
    </source>
</reference>
<dbReference type="OrthoDB" id="9791320at2"/>
<organism evidence="4 5">
    <name type="scientific">Thermosulfurimonas dismutans</name>
    <dbReference type="NCBI Taxonomy" id="999894"/>
    <lineage>
        <taxon>Bacteria</taxon>
        <taxon>Pseudomonadati</taxon>
        <taxon>Thermodesulfobacteriota</taxon>
        <taxon>Thermodesulfobacteria</taxon>
        <taxon>Thermodesulfobacteriales</taxon>
        <taxon>Thermodesulfobacteriaceae</taxon>
        <taxon>Thermosulfurimonas</taxon>
    </lineage>
</organism>
<dbReference type="PANTHER" id="PTHR43080">
    <property type="entry name" value="CBS DOMAIN-CONTAINING PROTEIN CBSX3, MITOCHONDRIAL"/>
    <property type="match status" value="1"/>
</dbReference>
<protein>
    <submittedName>
        <fullName evidence="4">CBS domain protein</fullName>
    </submittedName>
</protein>
<dbReference type="PANTHER" id="PTHR43080:SF2">
    <property type="entry name" value="CBS DOMAIN-CONTAINING PROTEIN"/>
    <property type="match status" value="1"/>
</dbReference>
<keyword evidence="5" id="KW-1185">Reference proteome</keyword>